<accession>A0A8T0JRT8</accession>
<organism evidence="1 2">
    <name type="scientific">Phaseolus angularis</name>
    <name type="common">Azuki bean</name>
    <name type="synonym">Vigna angularis</name>
    <dbReference type="NCBI Taxonomy" id="3914"/>
    <lineage>
        <taxon>Eukaryota</taxon>
        <taxon>Viridiplantae</taxon>
        <taxon>Streptophyta</taxon>
        <taxon>Embryophyta</taxon>
        <taxon>Tracheophyta</taxon>
        <taxon>Spermatophyta</taxon>
        <taxon>Magnoliopsida</taxon>
        <taxon>eudicotyledons</taxon>
        <taxon>Gunneridae</taxon>
        <taxon>Pentapetalae</taxon>
        <taxon>rosids</taxon>
        <taxon>fabids</taxon>
        <taxon>Fabales</taxon>
        <taxon>Fabaceae</taxon>
        <taxon>Papilionoideae</taxon>
        <taxon>50 kb inversion clade</taxon>
        <taxon>NPAAA clade</taxon>
        <taxon>indigoferoid/millettioid clade</taxon>
        <taxon>Phaseoleae</taxon>
        <taxon>Vigna</taxon>
    </lineage>
</organism>
<protein>
    <submittedName>
        <fullName evidence="1">Uncharacterized protein</fullName>
    </submittedName>
</protein>
<sequence>MEGLIPFVYKAIMQYKNGRQGPIVSWLCDSSSYSYMKLPGDSGRFQTSASSLFGSEYVLSSTSSSSSSKPGSSTTQIMFSSSVQSPSCHLNSPRRRVLLRPTEIVANIIAYTDRSSSLRRSLVRGRERSLATPWDILPPAQSKQVALRQPLTLDVRHTMPPPLAMNADIDGEAIHLGLNFIFFSSSVTTMLMKGKCMKKKDI</sequence>
<proteinExistence type="predicted"/>
<dbReference type="Proteomes" id="UP000743370">
    <property type="component" value="Unassembled WGS sequence"/>
</dbReference>
<dbReference type="PANTHER" id="PTHR34670:SF8">
    <property type="entry name" value="EXPRESSED PROTEIN"/>
    <property type="match status" value="1"/>
</dbReference>
<comment type="caution">
    <text evidence="1">The sequence shown here is derived from an EMBL/GenBank/DDBJ whole genome shotgun (WGS) entry which is preliminary data.</text>
</comment>
<dbReference type="PANTHER" id="PTHR34670">
    <property type="entry name" value="EXPRESSED PROTEIN"/>
    <property type="match status" value="1"/>
</dbReference>
<evidence type="ECO:0000313" key="1">
    <source>
        <dbReference type="EMBL" id="KAG2380882.1"/>
    </source>
</evidence>
<evidence type="ECO:0000313" key="2">
    <source>
        <dbReference type="Proteomes" id="UP000743370"/>
    </source>
</evidence>
<reference evidence="1 2" key="1">
    <citation type="submission" date="2020-05" db="EMBL/GenBank/DDBJ databases">
        <title>Vigna angularis (adzuki bean) Var. LongXiaoDou No. 4 denovo assembly.</title>
        <authorList>
            <person name="Xiang H."/>
        </authorList>
    </citation>
    <scope>NUCLEOTIDE SEQUENCE [LARGE SCALE GENOMIC DNA]</scope>
    <source>
        <tissue evidence="1">Leaf</tissue>
    </source>
</reference>
<name>A0A8T0JRT8_PHAAN</name>
<gene>
    <name evidence="1" type="ORF">HKW66_Vig0202550</name>
</gene>
<dbReference type="AlphaFoldDB" id="A0A8T0JRT8"/>
<dbReference type="EMBL" id="JABFOF010000009">
    <property type="protein sequence ID" value="KAG2380882.1"/>
    <property type="molecule type" value="Genomic_DNA"/>
</dbReference>